<dbReference type="InterPro" id="IPR011527">
    <property type="entry name" value="ABC1_TM_dom"/>
</dbReference>
<evidence type="ECO:0000256" key="4">
    <source>
        <dbReference type="ARBA" id="ARBA00023136"/>
    </source>
</evidence>
<keyword evidence="8" id="KW-1185">Reference proteome</keyword>
<dbReference type="EMBL" id="CP062006">
    <property type="protein sequence ID" value="QTC89452.1"/>
    <property type="molecule type" value="Genomic_DNA"/>
</dbReference>
<evidence type="ECO:0000313" key="7">
    <source>
        <dbReference type="EMBL" id="QTC89452.1"/>
    </source>
</evidence>
<proteinExistence type="predicted"/>
<evidence type="ECO:0000256" key="3">
    <source>
        <dbReference type="ARBA" id="ARBA00022989"/>
    </source>
</evidence>
<feature type="transmembrane region" description="Helical" evidence="5">
    <location>
        <begin position="71"/>
        <end position="88"/>
    </location>
</feature>
<organism evidence="7 8">
    <name type="scientific">Brevundimonas pondensis</name>
    <dbReference type="NCBI Taxonomy" id="2774189"/>
    <lineage>
        <taxon>Bacteria</taxon>
        <taxon>Pseudomonadati</taxon>
        <taxon>Pseudomonadota</taxon>
        <taxon>Alphaproteobacteria</taxon>
        <taxon>Caulobacterales</taxon>
        <taxon>Caulobacteraceae</taxon>
        <taxon>Brevundimonas</taxon>
    </lineage>
</organism>
<protein>
    <recommendedName>
        <fullName evidence="6">ABC transmembrane type-1 domain-containing protein</fullName>
    </recommendedName>
</protein>
<dbReference type="InterPro" id="IPR036640">
    <property type="entry name" value="ABC1_TM_sf"/>
</dbReference>
<evidence type="ECO:0000259" key="6">
    <source>
        <dbReference type="Pfam" id="PF13748"/>
    </source>
</evidence>
<dbReference type="SUPFAM" id="SSF90123">
    <property type="entry name" value="ABC transporter transmembrane region"/>
    <property type="match status" value="1"/>
</dbReference>
<dbReference type="Gene3D" id="1.20.1560.10">
    <property type="entry name" value="ABC transporter type 1, transmembrane domain"/>
    <property type="match status" value="1"/>
</dbReference>
<feature type="transmembrane region" description="Helical" evidence="5">
    <location>
        <begin position="259"/>
        <end position="276"/>
    </location>
</feature>
<comment type="subcellular location">
    <subcellularLocation>
        <location evidence="1">Cell membrane</location>
        <topology evidence="1">Multi-pass membrane protein</topology>
    </subcellularLocation>
</comment>
<feature type="transmembrane region" description="Helical" evidence="5">
    <location>
        <begin position="139"/>
        <end position="159"/>
    </location>
</feature>
<keyword evidence="3 5" id="KW-1133">Transmembrane helix</keyword>
<evidence type="ECO:0000256" key="1">
    <source>
        <dbReference type="ARBA" id="ARBA00004651"/>
    </source>
</evidence>
<gene>
    <name evidence="7" type="ORF">IFE19_04155</name>
</gene>
<feature type="transmembrane region" description="Helical" evidence="5">
    <location>
        <begin position="230"/>
        <end position="253"/>
    </location>
</feature>
<feature type="transmembrane region" description="Helical" evidence="5">
    <location>
        <begin position="165"/>
        <end position="182"/>
    </location>
</feature>
<reference evidence="7 8" key="1">
    <citation type="submission" date="2020-09" db="EMBL/GenBank/DDBJ databases">
        <title>Brevundimonas sp. LVF1 isolated from an oligotrophic pond in Goettingen, Germany.</title>
        <authorList>
            <person name="Friedrich I."/>
            <person name="Klassen A."/>
            <person name="Neubauer H."/>
            <person name="Schneider D."/>
            <person name="Hertel R."/>
            <person name="Daniel R."/>
        </authorList>
    </citation>
    <scope>NUCLEOTIDE SEQUENCE [LARGE SCALE GENOMIC DNA]</scope>
    <source>
        <strain evidence="7 8">LVF1</strain>
    </source>
</reference>
<evidence type="ECO:0000256" key="5">
    <source>
        <dbReference type="SAM" id="Phobius"/>
    </source>
</evidence>
<evidence type="ECO:0000256" key="2">
    <source>
        <dbReference type="ARBA" id="ARBA00022692"/>
    </source>
</evidence>
<feature type="domain" description="ABC transmembrane type-1" evidence="6">
    <location>
        <begin position="24"/>
        <end position="260"/>
    </location>
</feature>
<dbReference type="Pfam" id="PF13748">
    <property type="entry name" value="ABC_membrane_3"/>
    <property type="match status" value="1"/>
</dbReference>
<accession>A0ABX7SP08</accession>
<keyword evidence="4 5" id="KW-0472">Membrane</keyword>
<dbReference type="Proteomes" id="UP000663942">
    <property type="component" value="Chromosome"/>
</dbReference>
<evidence type="ECO:0000313" key="8">
    <source>
        <dbReference type="Proteomes" id="UP000663942"/>
    </source>
</evidence>
<feature type="transmembrane region" description="Helical" evidence="5">
    <location>
        <begin position="35"/>
        <end position="59"/>
    </location>
</feature>
<keyword evidence="2 5" id="KW-0812">Transmembrane</keyword>
<sequence>MTAHCSTHAAPLSQIGRQSAAKTLKGIARAYAGKLSLTLSLVAAENILLLAYPLFAGFAVNAILRGDTTKAVWYAGVVLSFWLVGALRRSVDTRTFTRIYADLAVGVVVNERLQGQSTSASAARAVLAREFIDFFEKHLPIMATAIASLFGAAIMLVIIEPWIGVASLVVLMLCLGWLPRFARRNQTLHERLNDRLELEIGLVQRAGPRTLLRHYTVLSKLRIWLSDREASAYLFNGVVAAVLFGLAITLMASTPSIEAGHVYAVMTYLWTFVSSLDEAPVMVDQMARLGDIGKRVDPGLEGEAD</sequence>
<name>A0ABX7SP08_9CAUL</name>